<evidence type="ECO:0000313" key="2">
    <source>
        <dbReference type="EMBL" id="TCS65550.1"/>
    </source>
</evidence>
<dbReference type="InterPro" id="IPR010359">
    <property type="entry name" value="IrrE_HExxH"/>
</dbReference>
<reference evidence="2 3" key="1">
    <citation type="submission" date="2019-03" db="EMBL/GenBank/DDBJ databases">
        <title>Genomic Encyclopedia of Type Strains, Phase IV (KMG-IV): sequencing the most valuable type-strain genomes for metagenomic binning, comparative biology and taxonomic classification.</title>
        <authorList>
            <person name="Goeker M."/>
        </authorList>
    </citation>
    <scope>NUCLEOTIDE SEQUENCE [LARGE SCALE GENOMIC DNA]</scope>
    <source>
        <strain evidence="2 3">DSM 103426</strain>
    </source>
</reference>
<dbReference type="EMBL" id="SLZV01000022">
    <property type="protein sequence ID" value="TCS65550.1"/>
    <property type="molecule type" value="Genomic_DNA"/>
</dbReference>
<accession>A0A4R3JKW2</accession>
<organism evidence="2 3">
    <name type="scientific">Faecalimonas umbilicata</name>
    <dbReference type="NCBI Taxonomy" id="1912855"/>
    <lineage>
        <taxon>Bacteria</taxon>
        <taxon>Bacillati</taxon>
        <taxon>Bacillota</taxon>
        <taxon>Clostridia</taxon>
        <taxon>Lachnospirales</taxon>
        <taxon>Lachnospiraceae</taxon>
        <taxon>Faecalimonas</taxon>
    </lineage>
</organism>
<gene>
    <name evidence="2" type="ORF">EDD74_12244</name>
</gene>
<protein>
    <recommendedName>
        <fullName evidence="1">IrrE N-terminal-like domain-containing protein</fullName>
    </recommendedName>
</protein>
<evidence type="ECO:0000313" key="3">
    <source>
        <dbReference type="Proteomes" id="UP000294613"/>
    </source>
</evidence>
<proteinExistence type="predicted"/>
<dbReference type="Pfam" id="PF06114">
    <property type="entry name" value="Peptidase_M78"/>
    <property type="match status" value="1"/>
</dbReference>
<dbReference type="AlphaFoldDB" id="A0A4R3JKW2"/>
<sequence length="305" mass="34656">MTYQSVSSCMELSIVQLQKIFSPNAFSFFSNRLNSYVIAYNSTLPLTDILYQVFHEIGHIYYGHINPDSINTLSLGLQERAADNFAAFIFSKIGGVKIMKTLTGNEHFTYDGMPVGILLNDFWAWNSSDLLNNTLRGALAEFLVASAIGIDTTVARQDWTPYDLLSNSGRKIEVKCSAYLQSWNTERLSRIQFSIRPARSWDAENDFSENSQRWSDLYVFCLYASKDRNETPLQLEQWEFYVLPTSILNEHCKNQKSITLNSLLALSPVKATYETLSDAIEDLDLGVTPPSNICSDFYISFWVTV</sequence>
<feature type="domain" description="IrrE N-terminal-like" evidence="1">
    <location>
        <begin position="28"/>
        <end position="87"/>
    </location>
</feature>
<name>A0A4R3JKW2_9FIRM</name>
<evidence type="ECO:0000259" key="1">
    <source>
        <dbReference type="Pfam" id="PF06114"/>
    </source>
</evidence>
<dbReference type="Proteomes" id="UP000294613">
    <property type="component" value="Unassembled WGS sequence"/>
</dbReference>
<dbReference type="RefSeq" id="WP_116442451.1">
    <property type="nucleotide sequence ID" value="NZ_BHEO01000008.1"/>
</dbReference>
<comment type="caution">
    <text evidence="2">The sequence shown here is derived from an EMBL/GenBank/DDBJ whole genome shotgun (WGS) entry which is preliminary data.</text>
</comment>